<organism evidence="1 2">
    <name type="scientific">Mycobacterium intracellulare</name>
    <dbReference type="NCBI Taxonomy" id="1767"/>
    <lineage>
        <taxon>Bacteria</taxon>
        <taxon>Bacillati</taxon>
        <taxon>Actinomycetota</taxon>
        <taxon>Actinomycetes</taxon>
        <taxon>Mycobacteriales</taxon>
        <taxon>Mycobacteriaceae</taxon>
        <taxon>Mycobacterium</taxon>
        <taxon>Mycobacterium avium complex (MAC)</taxon>
    </lineage>
</organism>
<dbReference type="RefSeq" id="WP_042911545.1">
    <property type="nucleotide sequence ID" value="NZ_JAEKMV010000020.1"/>
</dbReference>
<name>A0AAE4RIN6_MYCIT</name>
<evidence type="ECO:0000313" key="1">
    <source>
        <dbReference type="EMBL" id="MDV7013701.1"/>
    </source>
</evidence>
<protein>
    <submittedName>
        <fullName evidence="1">Uncharacterized protein</fullName>
    </submittedName>
</protein>
<proteinExistence type="predicted"/>
<accession>A0AAE4RIN6</accession>
<dbReference type="Proteomes" id="UP001187143">
    <property type="component" value="Unassembled WGS sequence"/>
</dbReference>
<dbReference type="AlphaFoldDB" id="A0AAE4RIN6"/>
<dbReference type="EMBL" id="JAWLLD010000016">
    <property type="protein sequence ID" value="MDV7013701.1"/>
    <property type="molecule type" value="Genomic_DNA"/>
</dbReference>
<comment type="caution">
    <text evidence="1">The sequence shown here is derived from an EMBL/GenBank/DDBJ whole genome shotgun (WGS) entry which is preliminary data.</text>
</comment>
<reference evidence="1" key="1">
    <citation type="submission" date="2023-10" db="EMBL/GenBank/DDBJ databases">
        <title>Characterization and genome sequence of Mycobacterium intracellulare ABSURDO, a novel pathogenic isolate with three colony morphotypes that vary in growth and acid-fastness.</title>
        <authorList>
            <person name="Jude B.A."/>
            <person name="Robinson R.T."/>
        </authorList>
    </citation>
    <scope>NUCLEOTIDE SEQUENCE</scope>
    <source>
        <strain evidence="1">ABSURDO Component B</strain>
    </source>
</reference>
<gene>
    <name evidence="1" type="ORF">R4F53_15540</name>
</gene>
<evidence type="ECO:0000313" key="2">
    <source>
        <dbReference type="Proteomes" id="UP001187143"/>
    </source>
</evidence>
<sequence>MSTTQRGRPPTTETRIRRQYQDLLEEIGGGRIDYSPDELDMIETAVRLGQRIELLGKALAAESGKEKPDPAVLVRVSAEMRASEKEAAMTAGRVRRGLEKTMAVADKPLTAVRVAGHNGGRR</sequence>